<dbReference type="PANTHER" id="PTHR45749">
    <property type="match status" value="1"/>
</dbReference>
<dbReference type="PANTHER" id="PTHR45749:SF23">
    <property type="entry name" value="ZINC FINGER MYM-TYPE PROTEIN 1-LIKE"/>
    <property type="match status" value="1"/>
</dbReference>
<protein>
    <recommendedName>
        <fullName evidence="2">TTF-type domain-containing protein</fullName>
    </recommendedName>
</protein>
<keyword evidence="4" id="KW-1185">Reference proteome</keyword>
<feature type="compositionally biased region" description="Basic and acidic residues" evidence="1">
    <location>
        <begin position="1"/>
        <end position="18"/>
    </location>
</feature>
<accession>A0A6G0T8E1</accession>
<dbReference type="Proteomes" id="UP000475862">
    <property type="component" value="Unassembled WGS sequence"/>
</dbReference>
<proteinExistence type="predicted"/>
<evidence type="ECO:0000256" key="1">
    <source>
        <dbReference type="SAM" id="MobiDB-lite"/>
    </source>
</evidence>
<dbReference type="OrthoDB" id="6611836at2759"/>
<feature type="compositionally biased region" description="Polar residues" evidence="1">
    <location>
        <begin position="34"/>
        <end position="75"/>
    </location>
</feature>
<organism evidence="3 4">
    <name type="scientific">Aphis glycines</name>
    <name type="common">Soybean aphid</name>
    <dbReference type="NCBI Taxonomy" id="307491"/>
    <lineage>
        <taxon>Eukaryota</taxon>
        <taxon>Metazoa</taxon>
        <taxon>Ecdysozoa</taxon>
        <taxon>Arthropoda</taxon>
        <taxon>Hexapoda</taxon>
        <taxon>Insecta</taxon>
        <taxon>Pterygota</taxon>
        <taxon>Neoptera</taxon>
        <taxon>Paraneoptera</taxon>
        <taxon>Hemiptera</taxon>
        <taxon>Sternorrhyncha</taxon>
        <taxon>Aphidomorpha</taxon>
        <taxon>Aphidoidea</taxon>
        <taxon>Aphididae</taxon>
        <taxon>Aphidini</taxon>
        <taxon>Aphis</taxon>
        <taxon>Aphis</taxon>
    </lineage>
</organism>
<dbReference type="SUPFAM" id="SSF53098">
    <property type="entry name" value="Ribonuclease H-like"/>
    <property type="match status" value="1"/>
</dbReference>
<name>A0A6G0T8E1_APHGL</name>
<feature type="domain" description="TTF-type" evidence="2">
    <location>
        <begin position="216"/>
        <end position="296"/>
    </location>
</feature>
<dbReference type="InterPro" id="IPR012337">
    <property type="entry name" value="RNaseH-like_sf"/>
</dbReference>
<feature type="region of interest" description="Disordered" evidence="1">
    <location>
        <begin position="1"/>
        <end position="81"/>
    </location>
</feature>
<evidence type="ECO:0000313" key="4">
    <source>
        <dbReference type="Proteomes" id="UP000475862"/>
    </source>
</evidence>
<dbReference type="InterPro" id="IPR006580">
    <property type="entry name" value="Znf_TTF"/>
</dbReference>
<evidence type="ECO:0000259" key="2">
    <source>
        <dbReference type="SMART" id="SM00597"/>
    </source>
</evidence>
<comment type="caution">
    <text evidence="3">The sequence shown here is derived from an EMBL/GenBank/DDBJ whole genome shotgun (WGS) entry which is preliminary data.</text>
</comment>
<dbReference type="AlphaFoldDB" id="A0A6G0T8E1"/>
<gene>
    <name evidence="3" type="ORF">AGLY_012707</name>
</gene>
<evidence type="ECO:0000313" key="3">
    <source>
        <dbReference type="EMBL" id="KAE9527883.1"/>
    </source>
</evidence>
<dbReference type="EMBL" id="VYZN01000050">
    <property type="protein sequence ID" value="KAE9527883.1"/>
    <property type="molecule type" value="Genomic_DNA"/>
</dbReference>
<dbReference type="SMART" id="SM00597">
    <property type="entry name" value="ZnF_TTF"/>
    <property type="match status" value="1"/>
</dbReference>
<sequence length="800" mass="91361">MVKKHNDAFYRQKKKENASETAKVLAKTPKLYNYFQQNPPNLTRENVQNDNHSLSNDNAVSQHCSSTHSPDGTSDLNKDDCVSQPEETEVLHVNEQKIELLSTINSTFDKTVTSDLTIENKINGLSRTEENHYINDEAHENLVTVIPCKYIFKLYLFRDDPALWIVNETTKDYFSFNGFNQNLENNDFSKSKRLSTKRMRGAQRSYYRYFSHKFIKTKLINNEPFNRIFLVYSNSTGNVYCAPCRLFGSKLVFATVGFSNWKKGEEKISQHENSITHKSCVLKMSQRGSVVERIDKQLILQVETEKMYWEKVLTRVAAVVKSLSSRGLPLRGHDDKFDSTHSGNFIMSLELIAEFNPFLSNHIAQYANKGKGSTSYLSFATFEQFIYIMAEKVKETIVNEIKDAKYFSIFFANAGHKSEDMADAIFMALGANDLDIKNCRGQSYDNASNMSGMYSGLQARIKEACIHAVYIPCAAHSLNLVGDCAASCCTLTKRLSDTRWSARHDACLSLSRNWNEIMKALNIIIHSSTEKSTTKCEAKGLLKNLKSLEMGTLTALWNDILERFNCINKKLQSVHIDLTTVVTLYKSLIHYIQDLRSSFAYYEKLGKEKSGVDQYKIEQKRKRKMPYGESNQNNSTFQQSDSFRVNTFTVILDSLLTELNKRKSAYDTVNIKFGFLFNLAKLPLSKVREQAIQLQLKYPEDLGSSFSNECIHFRSHLSGLEDNNLPITVIDFPVSNCSAERSFSALKRIKSYLRSTIDNDRLNSLAILSIEAEITSSLKYKEVIEEFSLQKAHCKKSKNM</sequence>
<reference evidence="3 4" key="1">
    <citation type="submission" date="2019-08" db="EMBL/GenBank/DDBJ databases">
        <title>The genome of the soybean aphid Biotype 1, its phylome, world population structure and adaptation to the North American continent.</title>
        <authorList>
            <person name="Giordano R."/>
            <person name="Donthu R.K."/>
            <person name="Hernandez A.G."/>
            <person name="Wright C.L."/>
            <person name="Zimin A.V."/>
        </authorList>
    </citation>
    <scope>NUCLEOTIDE SEQUENCE [LARGE SCALE GENOMIC DNA]</scope>
    <source>
        <tissue evidence="3">Whole aphids</tissue>
    </source>
</reference>